<dbReference type="EMBL" id="HACG01008886">
    <property type="protein sequence ID" value="CEK55751.1"/>
    <property type="molecule type" value="Transcribed_RNA"/>
</dbReference>
<gene>
    <name evidence="2" type="primary">ORF25943</name>
</gene>
<dbReference type="AlphaFoldDB" id="A0A0B6YIW4"/>
<name>A0A0B6YIW4_9EUPU</name>
<evidence type="ECO:0000313" key="2">
    <source>
        <dbReference type="EMBL" id="CEK55751.1"/>
    </source>
</evidence>
<reference evidence="2" key="1">
    <citation type="submission" date="2014-12" db="EMBL/GenBank/DDBJ databases">
        <title>Insight into the proteome of Arion vulgaris.</title>
        <authorList>
            <person name="Aradska J."/>
            <person name="Bulat T."/>
            <person name="Smidak R."/>
            <person name="Sarate P."/>
            <person name="Gangsoo J."/>
            <person name="Sialana F."/>
            <person name="Bilban M."/>
            <person name="Lubec G."/>
        </authorList>
    </citation>
    <scope>NUCLEOTIDE SEQUENCE</scope>
    <source>
        <tissue evidence="2">Skin</tissue>
    </source>
</reference>
<proteinExistence type="predicted"/>
<evidence type="ECO:0000256" key="1">
    <source>
        <dbReference type="SAM" id="MobiDB-lite"/>
    </source>
</evidence>
<sequence length="74" mass="8583">KQNHNDSSKLSRIFVNGSDPTENRKLMQFKPKENTNIGREVSESQNWGVYQNKTQPNWLLIQPDSFDDIETDCA</sequence>
<feature type="non-terminal residue" evidence="2">
    <location>
        <position position="1"/>
    </location>
</feature>
<protein>
    <submittedName>
        <fullName evidence="2">Uncharacterized protein</fullName>
    </submittedName>
</protein>
<feature type="non-terminal residue" evidence="2">
    <location>
        <position position="74"/>
    </location>
</feature>
<accession>A0A0B6YIW4</accession>
<feature type="region of interest" description="Disordered" evidence="1">
    <location>
        <begin position="1"/>
        <end position="23"/>
    </location>
</feature>
<organism evidence="2">
    <name type="scientific">Arion vulgaris</name>
    <dbReference type="NCBI Taxonomy" id="1028688"/>
    <lineage>
        <taxon>Eukaryota</taxon>
        <taxon>Metazoa</taxon>
        <taxon>Spiralia</taxon>
        <taxon>Lophotrochozoa</taxon>
        <taxon>Mollusca</taxon>
        <taxon>Gastropoda</taxon>
        <taxon>Heterobranchia</taxon>
        <taxon>Euthyneura</taxon>
        <taxon>Panpulmonata</taxon>
        <taxon>Eupulmonata</taxon>
        <taxon>Stylommatophora</taxon>
        <taxon>Helicina</taxon>
        <taxon>Arionoidea</taxon>
        <taxon>Arionidae</taxon>
        <taxon>Arion</taxon>
    </lineage>
</organism>